<reference evidence="1" key="1">
    <citation type="journal article" date="2020" name="Stud. Mycol.">
        <title>101 Dothideomycetes genomes: a test case for predicting lifestyles and emergence of pathogens.</title>
        <authorList>
            <person name="Haridas S."/>
            <person name="Albert R."/>
            <person name="Binder M."/>
            <person name="Bloem J."/>
            <person name="Labutti K."/>
            <person name="Salamov A."/>
            <person name="Andreopoulos B."/>
            <person name="Baker S."/>
            <person name="Barry K."/>
            <person name="Bills G."/>
            <person name="Bluhm B."/>
            <person name="Cannon C."/>
            <person name="Castanera R."/>
            <person name="Culley D."/>
            <person name="Daum C."/>
            <person name="Ezra D."/>
            <person name="Gonzalez J."/>
            <person name="Henrissat B."/>
            <person name="Kuo A."/>
            <person name="Liang C."/>
            <person name="Lipzen A."/>
            <person name="Lutzoni F."/>
            <person name="Magnuson J."/>
            <person name="Mondo S."/>
            <person name="Nolan M."/>
            <person name="Ohm R."/>
            <person name="Pangilinan J."/>
            <person name="Park H.-J."/>
            <person name="Ramirez L."/>
            <person name="Alfaro M."/>
            <person name="Sun H."/>
            <person name="Tritt A."/>
            <person name="Yoshinaga Y."/>
            <person name="Zwiers L.-H."/>
            <person name="Turgeon B."/>
            <person name="Goodwin S."/>
            <person name="Spatafora J."/>
            <person name="Crous P."/>
            <person name="Grigoriev I."/>
        </authorList>
    </citation>
    <scope>NUCLEOTIDE SEQUENCE</scope>
    <source>
        <strain evidence="1">CBS 269.34</strain>
    </source>
</reference>
<name>A0A6A6R968_9PEZI</name>
<organism evidence="1 2">
    <name type="scientific">Lophium mytilinum</name>
    <dbReference type="NCBI Taxonomy" id="390894"/>
    <lineage>
        <taxon>Eukaryota</taxon>
        <taxon>Fungi</taxon>
        <taxon>Dikarya</taxon>
        <taxon>Ascomycota</taxon>
        <taxon>Pezizomycotina</taxon>
        <taxon>Dothideomycetes</taxon>
        <taxon>Pleosporomycetidae</taxon>
        <taxon>Mytilinidiales</taxon>
        <taxon>Mytilinidiaceae</taxon>
        <taxon>Lophium</taxon>
    </lineage>
</organism>
<evidence type="ECO:0000313" key="2">
    <source>
        <dbReference type="Proteomes" id="UP000799750"/>
    </source>
</evidence>
<gene>
    <name evidence="1" type="ORF">BU16DRAFT_533676</name>
</gene>
<protein>
    <submittedName>
        <fullName evidence="1">Uncharacterized protein</fullName>
    </submittedName>
</protein>
<proteinExistence type="predicted"/>
<evidence type="ECO:0000313" key="1">
    <source>
        <dbReference type="EMBL" id="KAF2500932.1"/>
    </source>
</evidence>
<keyword evidence="2" id="KW-1185">Reference proteome</keyword>
<dbReference type="OrthoDB" id="3796204at2759"/>
<dbReference type="Proteomes" id="UP000799750">
    <property type="component" value="Unassembled WGS sequence"/>
</dbReference>
<dbReference type="AlphaFoldDB" id="A0A6A6R968"/>
<dbReference type="EMBL" id="MU004182">
    <property type="protein sequence ID" value="KAF2500932.1"/>
    <property type="molecule type" value="Genomic_DNA"/>
</dbReference>
<accession>A0A6A6R968</accession>
<sequence>MASGSTKPLNQRKGKGKETDNLFLAMKGILGRERRRSLQAFVAGIDVRKVAKDEVARLPTKRKEDGDNAGWYTITERLEPGFLTRTHLVRWDSGTVFKARFNVERDRYITATRIEIKIRGEWMRFVDWLSELPFQKEEFLGSAAIQSNYDGGQATARNLSGSWSFQKSFVCVSTSRRMTDKDYPDALTLGNEFRPWDQVRPGCVVSDWEGYIKDSKKDVVEGPNYALMRSCKQIFAESHQIAWESSRLNFKSLSLADRCLPRIQNTVSYNTLSHVCLSFKASEYLHFFSMVSLETQHNARVAAPAGALLSKNNLPNLKSLGFNFLRPYEALRIEPWQNWDDSGPHACQKVMSDWILAHAKEFVEHIPRVYIEGYIKTSVKNKWEGIFKAQQTGNHVDLSNELLAIRAALMSDRPPFCVCTTNCRRNGCGRHVFDYED</sequence>